<protein>
    <submittedName>
        <fullName evidence="1">Uncharacterized protein</fullName>
    </submittedName>
</protein>
<comment type="caution">
    <text evidence="1">The sequence shown here is derived from an EMBL/GenBank/DDBJ whole genome shotgun (WGS) entry which is preliminary data.</text>
</comment>
<accession>A0AA36G4L2</accession>
<sequence length="343" mass="40099">MVESREGVRICTGYPHKQLYHCLEKWITPGEVVPGYPRSCETWAVNPQTYPLRRYRMKNAAYTLGFLRLLQKIHSTAEFSIEGNTDGVWPLDDTPFQHWRLCRQRAGPRGWQYNAALWNAIQLRWYKNSRSIEIYPVLRAIRWMRKFWCVFPYETRTPRIVQMIGGRPEVFQVTRASLLGPTTRSLTELTMIADRICRDSFEPWPTRAFIWESHVIEESMPAVLELLPRSPSLPPGKLMTHFGAFEEMPDDPVTLVTDMLLDGGLKPLPSDWPSTIAFRDAFDRYVAEEFGTEKGTWFFQWPNSEKEVLLQLRYHEAFPPYAQKCQPHVTITIMVVPSCWNRP</sequence>
<keyword evidence="2" id="KW-1185">Reference proteome</keyword>
<dbReference type="AlphaFoldDB" id="A0AA36G4L2"/>
<gene>
    <name evidence="1" type="ORF">MSPICULIGERA_LOCUS16262</name>
</gene>
<proteinExistence type="predicted"/>
<evidence type="ECO:0000313" key="1">
    <source>
        <dbReference type="EMBL" id="CAJ0577998.1"/>
    </source>
</evidence>
<dbReference type="EMBL" id="CATQJA010002652">
    <property type="protein sequence ID" value="CAJ0577998.1"/>
    <property type="molecule type" value="Genomic_DNA"/>
</dbReference>
<name>A0AA36G4L2_9BILA</name>
<organism evidence="1 2">
    <name type="scientific">Mesorhabditis spiculigera</name>
    <dbReference type="NCBI Taxonomy" id="96644"/>
    <lineage>
        <taxon>Eukaryota</taxon>
        <taxon>Metazoa</taxon>
        <taxon>Ecdysozoa</taxon>
        <taxon>Nematoda</taxon>
        <taxon>Chromadorea</taxon>
        <taxon>Rhabditida</taxon>
        <taxon>Rhabditina</taxon>
        <taxon>Rhabditomorpha</taxon>
        <taxon>Rhabditoidea</taxon>
        <taxon>Rhabditidae</taxon>
        <taxon>Mesorhabditinae</taxon>
        <taxon>Mesorhabditis</taxon>
    </lineage>
</organism>
<reference evidence="1" key="1">
    <citation type="submission" date="2023-06" db="EMBL/GenBank/DDBJ databases">
        <authorList>
            <person name="Delattre M."/>
        </authorList>
    </citation>
    <scope>NUCLEOTIDE SEQUENCE</scope>
    <source>
        <strain evidence="1">AF72</strain>
    </source>
</reference>
<feature type="non-terminal residue" evidence="1">
    <location>
        <position position="343"/>
    </location>
</feature>
<dbReference type="Proteomes" id="UP001177023">
    <property type="component" value="Unassembled WGS sequence"/>
</dbReference>
<evidence type="ECO:0000313" key="2">
    <source>
        <dbReference type="Proteomes" id="UP001177023"/>
    </source>
</evidence>